<dbReference type="Proteomes" id="UP000826651">
    <property type="component" value="Unassembled WGS sequence"/>
</dbReference>
<evidence type="ECO:0000259" key="4">
    <source>
        <dbReference type="PROSITE" id="PS50234"/>
    </source>
</evidence>
<dbReference type="RefSeq" id="WP_223411626.1">
    <property type="nucleotide sequence ID" value="NZ_JAGSHT010000032.1"/>
</dbReference>
<dbReference type="Pfam" id="PF24346">
    <property type="entry name" value="DUF7507"/>
    <property type="match status" value="5"/>
</dbReference>
<dbReference type="InterPro" id="IPR002035">
    <property type="entry name" value="VWF_A"/>
</dbReference>
<evidence type="ECO:0000256" key="3">
    <source>
        <dbReference type="SAM" id="SignalP"/>
    </source>
</evidence>
<gene>
    <name evidence="5" type="ORF">KCQ71_26145</name>
</gene>
<name>A0ABS7SH29_9MICO</name>
<protein>
    <submittedName>
        <fullName evidence="5">VWA domain-containing protein</fullName>
    </submittedName>
</protein>
<keyword evidence="2" id="KW-0472">Membrane</keyword>
<dbReference type="Gene3D" id="3.40.50.410">
    <property type="entry name" value="von Willebrand factor, type A domain"/>
    <property type="match status" value="1"/>
</dbReference>
<feature type="compositionally biased region" description="Polar residues" evidence="1">
    <location>
        <begin position="1081"/>
        <end position="1090"/>
    </location>
</feature>
<keyword evidence="2" id="KW-1133">Transmembrane helix</keyword>
<dbReference type="SUPFAM" id="SSF53300">
    <property type="entry name" value="vWA-like"/>
    <property type="match status" value="1"/>
</dbReference>
<keyword evidence="6" id="KW-1185">Reference proteome</keyword>
<dbReference type="EMBL" id="JAGSHT010000032">
    <property type="protein sequence ID" value="MBZ2199649.1"/>
    <property type="molecule type" value="Genomic_DNA"/>
</dbReference>
<dbReference type="InterPro" id="IPR036465">
    <property type="entry name" value="vWFA_dom_sf"/>
</dbReference>
<dbReference type="Pfam" id="PF00092">
    <property type="entry name" value="VWA"/>
    <property type="match status" value="1"/>
</dbReference>
<feature type="transmembrane region" description="Helical" evidence="2">
    <location>
        <begin position="1125"/>
        <end position="1145"/>
    </location>
</feature>
<accession>A0ABS7SH29</accession>
<dbReference type="PROSITE" id="PS50234">
    <property type="entry name" value="VWFA"/>
    <property type="match status" value="1"/>
</dbReference>
<feature type="signal peptide" evidence="3">
    <location>
        <begin position="1"/>
        <end position="37"/>
    </location>
</feature>
<evidence type="ECO:0000313" key="6">
    <source>
        <dbReference type="Proteomes" id="UP000826651"/>
    </source>
</evidence>
<feature type="domain" description="VWFA" evidence="4">
    <location>
        <begin position="58"/>
        <end position="282"/>
    </location>
</feature>
<reference evidence="5 6" key="1">
    <citation type="submission" date="2021-04" db="EMBL/GenBank/DDBJ databases">
        <title>Ruania sp. nov., isolated from sandy soil of mangrove forest.</title>
        <authorList>
            <person name="Ge X."/>
            <person name="Huang R."/>
            <person name="Liu W."/>
        </authorList>
    </citation>
    <scope>NUCLEOTIDE SEQUENCE [LARGE SCALE GENOMIC DNA]</scope>
    <source>
        <strain evidence="5 6">N2-46</strain>
    </source>
</reference>
<evidence type="ECO:0000256" key="2">
    <source>
        <dbReference type="SAM" id="Phobius"/>
    </source>
</evidence>
<keyword evidence="3" id="KW-0732">Signal</keyword>
<feature type="region of interest" description="Disordered" evidence="1">
    <location>
        <begin position="1081"/>
        <end position="1122"/>
    </location>
</feature>
<comment type="caution">
    <text evidence="5">The sequence shown here is derived from an EMBL/GenBank/DDBJ whole genome shotgun (WGS) entry which is preliminary data.</text>
</comment>
<feature type="chain" id="PRO_5047054706" evidence="3">
    <location>
        <begin position="38"/>
        <end position="1154"/>
    </location>
</feature>
<organism evidence="5 6">
    <name type="scientific">Occultella gossypii</name>
    <dbReference type="NCBI Taxonomy" id="2800820"/>
    <lineage>
        <taxon>Bacteria</taxon>
        <taxon>Bacillati</taxon>
        <taxon>Actinomycetota</taxon>
        <taxon>Actinomycetes</taxon>
        <taxon>Micrococcales</taxon>
        <taxon>Ruaniaceae</taxon>
        <taxon>Occultella</taxon>
    </lineage>
</organism>
<dbReference type="NCBIfam" id="TIGR01451">
    <property type="entry name" value="B_ant_repeat"/>
    <property type="match status" value="2"/>
</dbReference>
<dbReference type="InterPro" id="IPR055354">
    <property type="entry name" value="DUF7507"/>
</dbReference>
<dbReference type="InterPro" id="IPR047589">
    <property type="entry name" value="DUF11_rpt"/>
</dbReference>
<feature type="compositionally biased region" description="Pro residues" evidence="1">
    <location>
        <begin position="1094"/>
        <end position="1116"/>
    </location>
</feature>
<evidence type="ECO:0000256" key="1">
    <source>
        <dbReference type="SAM" id="MobiDB-lite"/>
    </source>
</evidence>
<proteinExistence type="predicted"/>
<sequence length="1154" mass="118365">MLHTHWGTSGGRAGPVLVIAAVMALLLAALIAPHAEAAPGEDPRSTVNPDLVASCGLDIHVILDESGSIATAGATANVRQAFRGFTDALRNTGSRMAVSEFSTVARLPLTGAAQRTYTTVTDATIASTFEPYIANGFQPQGSTNWEDALRMGRHFLPRQSAAVPHLTVFITDGDPNRAIGAGVTSTQYETVVPLSDGQTASVSAAAATSAAVPNANAIRAQGSHVLAVAVGSALNNQTSLNRLIQMSGPNVYSGAGDFDISTHDVYRVPNFDSLEAALRDAAFDLCAPSVTVRKLIDQDADPGLGTTIPGAGWALTGTVSPEPAEWVLPAGATGTTATQATDAAGFATFQWNPTQAGDAQITVTEQDPGGMDPGYVNVPEQTQCTYRTQAQAADLPLPVAPVTNGFTTTVPQESIVTCTIVNEAVPEPAVTLQKFTNGADANVPPGPFIPVGEPITWTYLVTNSGNVTLSDVAVTDDQGVVVECPPDAIPAGEQITCTATGTATTGQYANIGNVMATDPYGTVVTAEDLSHYVGSLPGIDVQKSTNGDESDEPWGPFIPVGDAVTWDYTVTNTGTAPLADVILTDDQGVVPVFEGGDENNDGILDLDETWIYSATGTAVAGPYENLAHVTGTDVATAQVVADSDPSHYFGELLGIDIEKYANGEDADDAPGPVVGVGEEVAWTYQITNTGNLPLTWEVSDDRVDALVCPLIGALVPGESLSCYASGIAQPGQYLNLGTVIGTSPSGATGTDTDPAHYFGLAGAIELAKLTNGQDADVPPGPVIPVGGAVTWDYVVTNTGNASLTDVDVADDRGVGVSCPQDALAPGASMTCTATGTAVAGQYTNHGSVTAVTELGLTVGDSDPSNHFGDEPGIYLQKLTNGVDANEAPGPYIPVGEEVTWTYVVHNTGNSALTDIAVTDDQGVTVTCPQTGLAAGEEMTCSATGTSVEGQYENVGTATATSQQGELTDSDPSYYFGSVSALELVKFTNGEDANTVPGVLVPIGAPVTWTYQLGNVGNIAVLDPVLTDDQGLIPALVAGDDNDNGDLDPSETWTFEASGTAGAGQYTNVATATALDVLENPLTATDPSNYFGSAPTPPPEPGPDPGPPDAEPPPDTGPLPDTGWTAGGYALVAVVLLLVGTALTLVGRAARRRTH</sequence>
<evidence type="ECO:0000313" key="5">
    <source>
        <dbReference type="EMBL" id="MBZ2199649.1"/>
    </source>
</evidence>
<keyword evidence="2" id="KW-0812">Transmembrane</keyword>